<keyword evidence="2" id="KW-1185">Reference proteome</keyword>
<dbReference type="RefSeq" id="WP_159795709.1">
    <property type="nucleotide sequence ID" value="NZ_WTYM01000046.1"/>
</dbReference>
<protein>
    <submittedName>
        <fullName evidence="1">Uncharacterized protein</fullName>
    </submittedName>
</protein>
<reference evidence="1 2" key="1">
    <citation type="submission" date="2019-12" db="EMBL/GenBank/DDBJ databases">
        <title>Genomic-based taxomic classification of the family Erythrobacteraceae.</title>
        <authorList>
            <person name="Xu L."/>
        </authorList>
    </citation>
    <scope>NUCLEOTIDE SEQUENCE [LARGE SCALE GENOMIC DNA]</scope>
    <source>
        <strain evidence="1 2">MCCC 1K01500</strain>
    </source>
</reference>
<dbReference type="AlphaFoldDB" id="A0A6I4T0R4"/>
<evidence type="ECO:0000313" key="1">
    <source>
        <dbReference type="EMBL" id="MXO60232.1"/>
    </source>
</evidence>
<proteinExistence type="predicted"/>
<gene>
    <name evidence="1" type="ORF">GRI89_11850</name>
</gene>
<dbReference type="EMBL" id="WTYM01000046">
    <property type="protein sequence ID" value="MXO60232.1"/>
    <property type="molecule type" value="Genomic_DNA"/>
</dbReference>
<accession>A0A6I4T0R4</accession>
<comment type="caution">
    <text evidence="1">The sequence shown here is derived from an EMBL/GenBank/DDBJ whole genome shotgun (WGS) entry which is preliminary data.</text>
</comment>
<name>A0A6I4T0R4_9SPHN</name>
<organism evidence="1 2">
    <name type="scientific">Croceibacterium salegens</name>
    <dbReference type="NCBI Taxonomy" id="1737568"/>
    <lineage>
        <taxon>Bacteria</taxon>
        <taxon>Pseudomonadati</taxon>
        <taxon>Pseudomonadota</taxon>
        <taxon>Alphaproteobacteria</taxon>
        <taxon>Sphingomonadales</taxon>
        <taxon>Erythrobacteraceae</taxon>
        <taxon>Croceibacterium</taxon>
    </lineage>
</organism>
<dbReference type="Proteomes" id="UP000433652">
    <property type="component" value="Unassembled WGS sequence"/>
</dbReference>
<dbReference type="OrthoDB" id="7961219at2"/>
<sequence length="77" mass="8642">MFIDTSVPGAPGGEPNWPFCRSCKQEILVGQRSRTIDFSSPNPALKKLGGTYHETCAEPVMRVKRSYEMLRMRRPGA</sequence>
<evidence type="ECO:0000313" key="2">
    <source>
        <dbReference type="Proteomes" id="UP000433652"/>
    </source>
</evidence>